<keyword evidence="5" id="KW-1185">Reference proteome</keyword>
<feature type="region of interest" description="Disordered" evidence="2">
    <location>
        <begin position="1"/>
        <end position="21"/>
    </location>
</feature>
<sequence>MADENDRFETLPDGGQQHSTPMVDEITDFEVLEIALRELAIEKGLFTAEEHRRYTEFVEQLGPAPGARLVAKAWRDPDFKQLARQDAIAACREIRS</sequence>
<dbReference type="SUPFAM" id="SSF56209">
    <property type="entry name" value="Nitrile hydratase alpha chain"/>
    <property type="match status" value="1"/>
</dbReference>
<evidence type="ECO:0000313" key="4">
    <source>
        <dbReference type="EMBL" id="BCO37411.1"/>
    </source>
</evidence>
<dbReference type="Pfam" id="PF02979">
    <property type="entry name" value="NHase_alpha"/>
    <property type="match status" value="1"/>
</dbReference>
<dbReference type="GO" id="GO:0046914">
    <property type="term" value="F:transition metal ion binding"/>
    <property type="evidence" value="ECO:0007669"/>
    <property type="project" value="InterPro"/>
</dbReference>
<accession>A0A7R7GX18</accession>
<evidence type="ECO:0000256" key="2">
    <source>
        <dbReference type="SAM" id="MobiDB-lite"/>
    </source>
</evidence>
<dbReference type="InterPro" id="IPR036648">
    <property type="entry name" value="CN_Hdrase_a/SCN_Hdrase_g_sf"/>
</dbReference>
<dbReference type="GO" id="GO:0003824">
    <property type="term" value="F:catalytic activity"/>
    <property type="evidence" value="ECO:0007669"/>
    <property type="project" value="InterPro"/>
</dbReference>
<organism evidence="4 5">
    <name type="scientific">Mycobacterium heckeshornense</name>
    <dbReference type="NCBI Taxonomy" id="110505"/>
    <lineage>
        <taxon>Bacteria</taxon>
        <taxon>Bacillati</taxon>
        <taxon>Actinomycetota</taxon>
        <taxon>Actinomycetes</taxon>
        <taxon>Mycobacteriales</taxon>
        <taxon>Mycobacteriaceae</taxon>
        <taxon>Mycobacterium</taxon>
    </lineage>
</organism>
<reference evidence="4 5" key="1">
    <citation type="submission" date="2020-12" db="EMBL/GenBank/DDBJ databases">
        <title>Complete genome sequence of Mycobacterium heckeshornense JCM 15655T, closely related to a pathogenic non-tuberculous mycobacterial species Mycobacterium xenopi.</title>
        <authorList>
            <person name="Yoshida M."/>
            <person name="Fukano H."/>
            <person name="Asakura T."/>
            <person name="Suzuki M."/>
            <person name="Hoshino Y."/>
        </authorList>
    </citation>
    <scope>NUCLEOTIDE SEQUENCE [LARGE SCALE GENOMIC DNA]</scope>
    <source>
        <strain evidence="4 5">JCM 15655</strain>
    </source>
</reference>
<keyword evidence="1" id="KW-0479">Metal-binding</keyword>
<proteinExistence type="predicted"/>
<dbReference type="Proteomes" id="UP000595446">
    <property type="component" value="Chromosome"/>
</dbReference>
<evidence type="ECO:0000259" key="3">
    <source>
        <dbReference type="Pfam" id="PF02979"/>
    </source>
</evidence>
<feature type="domain" description="Nitrile hydratase alpha/Thiocyanate hydrolase gamma" evidence="3">
    <location>
        <begin position="28"/>
        <end position="94"/>
    </location>
</feature>
<evidence type="ECO:0000256" key="1">
    <source>
        <dbReference type="ARBA" id="ARBA00022723"/>
    </source>
</evidence>
<protein>
    <recommendedName>
        <fullName evidence="3">Nitrile hydratase alpha/Thiocyanate hydrolase gamma domain-containing protein</fullName>
    </recommendedName>
</protein>
<name>A0A7R7GX18_9MYCO</name>
<gene>
    <name evidence="4" type="ORF">MHEC_38440</name>
</gene>
<dbReference type="InterPro" id="IPR004232">
    <property type="entry name" value="CN_Hdrtase_a/SCN_Hdrlase_g"/>
</dbReference>
<dbReference type="RefSeq" id="WP_236591509.1">
    <property type="nucleotide sequence ID" value="NZ_LFOF01000016.1"/>
</dbReference>
<dbReference type="EMBL" id="AP024237">
    <property type="protein sequence ID" value="BCO37411.1"/>
    <property type="molecule type" value="Genomic_DNA"/>
</dbReference>
<dbReference type="AlphaFoldDB" id="A0A7R7GX18"/>
<dbReference type="Gene3D" id="3.90.330.10">
    <property type="entry name" value="Nitrile hydratase alpha /Thiocyanate hydrolase gamma"/>
    <property type="match status" value="1"/>
</dbReference>
<evidence type="ECO:0000313" key="5">
    <source>
        <dbReference type="Proteomes" id="UP000595446"/>
    </source>
</evidence>
<feature type="compositionally biased region" description="Basic and acidic residues" evidence="2">
    <location>
        <begin position="1"/>
        <end position="10"/>
    </location>
</feature>